<gene>
    <name evidence="1" type="ORF">DCC88_06460</name>
</gene>
<keyword evidence="2" id="KW-1185">Reference proteome</keyword>
<proteinExistence type="predicted"/>
<evidence type="ECO:0000313" key="2">
    <source>
        <dbReference type="Proteomes" id="UP000253934"/>
    </source>
</evidence>
<accession>A0A369KNH6</accession>
<dbReference type="AlphaFoldDB" id="A0A369KNH6"/>
<evidence type="ECO:0000313" key="1">
    <source>
        <dbReference type="EMBL" id="RDB36121.1"/>
    </source>
</evidence>
<reference evidence="1" key="1">
    <citation type="submission" date="2018-04" db="EMBL/GenBank/DDBJ databases">
        <title>Draft genome sequence of the Candidatus Spirobacillus cienkowskii, a pathogen of freshwater Daphnia species, reconstructed from hemolymph metagenomic reads.</title>
        <authorList>
            <person name="Bresciani L."/>
            <person name="Lemos L.N."/>
            <person name="Wale N."/>
            <person name="Lin J.Y."/>
            <person name="Fernandes G.R."/>
            <person name="Duffy M.A."/>
            <person name="Rodrigues J.M."/>
        </authorList>
    </citation>
    <scope>NUCLEOTIDE SEQUENCE [LARGE SCALE GENOMIC DNA]</scope>
    <source>
        <strain evidence="1">Binning01</strain>
    </source>
</reference>
<comment type="caution">
    <text evidence="1">The sequence shown here is derived from an EMBL/GenBank/DDBJ whole genome shotgun (WGS) entry which is preliminary data.</text>
</comment>
<name>A0A369KNH6_9BACT</name>
<organism evidence="1 2">
    <name type="scientific">Spirobacillus cienkowskii</name>
    <dbReference type="NCBI Taxonomy" id="495820"/>
    <lineage>
        <taxon>Bacteria</taxon>
        <taxon>Pseudomonadati</taxon>
        <taxon>Bdellovibrionota</taxon>
        <taxon>Oligoflexia</taxon>
        <taxon>Silvanigrellales</taxon>
        <taxon>Spirobacillus</taxon>
    </lineage>
</organism>
<sequence>MKEGIGWNWAKGGDKNNLFEDYKDIIEIYPNGIWLKGRFYIKIHQNFNSILGLKIYPIFYNDDDALNFCETLKKKCQNDFGERFSRVGVSTWAIPRLIWGEVTLDVYDPYENNYEDLKCNIVISR</sequence>
<dbReference type="EMBL" id="QOVW01000066">
    <property type="protein sequence ID" value="RDB36121.1"/>
    <property type="molecule type" value="Genomic_DNA"/>
</dbReference>
<dbReference type="Proteomes" id="UP000253934">
    <property type="component" value="Unassembled WGS sequence"/>
</dbReference>
<protein>
    <submittedName>
        <fullName evidence="1">Uncharacterized protein</fullName>
    </submittedName>
</protein>